<protein>
    <recommendedName>
        <fullName evidence="12">DNA replication licensing factor MCM6</fullName>
        <ecNumber evidence="12">3.6.4.12</ecNumber>
    </recommendedName>
</protein>
<feature type="region of interest" description="Disordered" evidence="13">
    <location>
        <begin position="1"/>
        <end position="30"/>
    </location>
</feature>
<evidence type="ECO:0000256" key="7">
    <source>
        <dbReference type="ARBA" id="ARBA00022840"/>
    </source>
</evidence>
<keyword evidence="9" id="KW-0539">Nucleus</keyword>
<dbReference type="FunFam" id="3.40.50.300:FF:000826">
    <property type="entry name" value="Replicative DNA helicase Mcm"/>
    <property type="match status" value="1"/>
</dbReference>
<gene>
    <name evidence="15" type="ORF">BBBOND_0101980</name>
</gene>
<keyword evidence="7 11" id="KW-0067">ATP-binding</keyword>
<dbReference type="GO" id="GO:0006270">
    <property type="term" value="P:DNA replication initiation"/>
    <property type="evidence" value="ECO:0007669"/>
    <property type="project" value="UniProtKB-UniRule"/>
</dbReference>
<dbReference type="GO" id="GO:0016787">
    <property type="term" value="F:hydrolase activity"/>
    <property type="evidence" value="ECO:0007669"/>
    <property type="project" value="UniProtKB-KW"/>
</dbReference>
<feature type="compositionally biased region" description="Polar residues" evidence="13">
    <location>
        <begin position="13"/>
        <end position="29"/>
    </location>
</feature>
<comment type="subcellular location">
    <subcellularLocation>
        <location evidence="1 12">Nucleus</location>
    </subcellularLocation>
</comment>
<dbReference type="InterPro" id="IPR031327">
    <property type="entry name" value="MCM"/>
</dbReference>
<keyword evidence="3 12" id="KW-0235">DNA replication</keyword>
<keyword evidence="4 11" id="KW-0547">Nucleotide-binding</keyword>
<keyword evidence="16" id="KW-1185">Reference proteome</keyword>
<dbReference type="InterPro" id="IPR033762">
    <property type="entry name" value="MCM_OB"/>
</dbReference>
<proteinExistence type="inferred from homology"/>
<dbReference type="GO" id="GO:1902969">
    <property type="term" value="P:mitotic DNA replication"/>
    <property type="evidence" value="ECO:0007669"/>
    <property type="project" value="TreeGrafter"/>
</dbReference>
<dbReference type="EC" id="3.6.4.12" evidence="12"/>
<dbReference type="GO" id="GO:0042555">
    <property type="term" value="C:MCM complex"/>
    <property type="evidence" value="ECO:0007669"/>
    <property type="project" value="UniProtKB-UniRule"/>
</dbReference>
<keyword evidence="8 11" id="KW-0238">DNA-binding</keyword>
<dbReference type="SUPFAM" id="SSF50249">
    <property type="entry name" value="Nucleic acid-binding proteins"/>
    <property type="match status" value="1"/>
</dbReference>
<evidence type="ECO:0000256" key="1">
    <source>
        <dbReference type="ARBA" id="ARBA00004123"/>
    </source>
</evidence>
<dbReference type="KEGG" id="bbig:BBBOND_0101980"/>
<evidence type="ECO:0000256" key="3">
    <source>
        <dbReference type="ARBA" id="ARBA00022705"/>
    </source>
</evidence>
<dbReference type="STRING" id="5866.A0A061D4K3"/>
<dbReference type="InterPro" id="IPR041024">
    <property type="entry name" value="Mcm6_C"/>
</dbReference>
<evidence type="ECO:0000256" key="12">
    <source>
        <dbReference type="RuleBase" id="RU368064"/>
    </source>
</evidence>
<dbReference type="PROSITE" id="PS50051">
    <property type="entry name" value="MCM_2"/>
    <property type="match status" value="1"/>
</dbReference>
<keyword evidence="6 12" id="KW-0347">Helicase</keyword>
<dbReference type="PRINTS" id="PR01662">
    <property type="entry name" value="MCMPROTEIN6"/>
</dbReference>
<dbReference type="OrthoDB" id="1744952at2759"/>
<keyword evidence="5 12" id="KW-0378">Hydrolase</keyword>
<comment type="function">
    <text evidence="12">Acts as component of the MCM2-7 complex (MCM complex) which is the replicative helicase essential for 'once per cell cycle' DNA replication initiation and elongation in eukaryotic cells. The active ATPase sites in the MCM2-7 ring are formed through the interaction surfaces of two neighboring subunits such that a critical structure of a conserved arginine finger motif is provided in trans relative to the ATP-binding site of the Walker A box of the adjacent subunit. The six ATPase active sites, however, are likely to contribute differentially to the complex helicase activity.</text>
</comment>
<keyword evidence="10 12" id="KW-0131">Cell cycle</keyword>
<dbReference type="PANTHER" id="PTHR11630:SF43">
    <property type="entry name" value="DNA REPLICATION LICENSING FACTOR MCM6"/>
    <property type="match status" value="1"/>
</dbReference>
<evidence type="ECO:0000256" key="8">
    <source>
        <dbReference type="ARBA" id="ARBA00023125"/>
    </source>
</evidence>
<dbReference type="PROSITE" id="PS00847">
    <property type="entry name" value="MCM_1"/>
    <property type="match status" value="1"/>
</dbReference>
<dbReference type="GO" id="GO:0000727">
    <property type="term" value="P:double-strand break repair via break-induced replication"/>
    <property type="evidence" value="ECO:0007669"/>
    <property type="project" value="TreeGrafter"/>
</dbReference>
<dbReference type="Gene3D" id="3.40.50.300">
    <property type="entry name" value="P-loop containing nucleotide triphosphate hydrolases"/>
    <property type="match status" value="1"/>
</dbReference>
<evidence type="ECO:0000256" key="2">
    <source>
        <dbReference type="ARBA" id="ARBA00008010"/>
    </source>
</evidence>
<reference evidence="16" key="1">
    <citation type="journal article" date="2014" name="Nucleic Acids Res.">
        <title>The evolutionary dynamics of variant antigen genes in Babesia reveal a history of genomic innovation underlying host-parasite interaction.</title>
        <authorList>
            <person name="Jackson A.P."/>
            <person name="Otto T.D."/>
            <person name="Darby A."/>
            <person name="Ramaprasad A."/>
            <person name="Xia D."/>
            <person name="Echaide I.E."/>
            <person name="Farber M."/>
            <person name="Gahlot S."/>
            <person name="Gamble J."/>
            <person name="Gupta D."/>
            <person name="Gupta Y."/>
            <person name="Jackson L."/>
            <person name="Malandrin L."/>
            <person name="Malas T.B."/>
            <person name="Moussa E."/>
            <person name="Nair M."/>
            <person name="Reid A.J."/>
            <person name="Sanders M."/>
            <person name="Sharma J."/>
            <person name="Tracey A."/>
            <person name="Quail M.A."/>
            <person name="Weir W."/>
            <person name="Wastling J.M."/>
            <person name="Hall N."/>
            <person name="Willadsen P."/>
            <person name="Lingelbach K."/>
            <person name="Shiels B."/>
            <person name="Tait A."/>
            <person name="Berriman M."/>
            <person name="Allred D.R."/>
            <person name="Pain A."/>
        </authorList>
    </citation>
    <scope>NUCLEOTIDE SEQUENCE [LARGE SCALE GENOMIC DNA]</scope>
    <source>
        <strain evidence="16">Bond</strain>
    </source>
</reference>
<dbReference type="PRINTS" id="PR01657">
    <property type="entry name" value="MCMFAMILY"/>
</dbReference>
<dbReference type="Pfam" id="PF18263">
    <property type="entry name" value="WHD_MCM6"/>
    <property type="match status" value="1"/>
</dbReference>
<evidence type="ECO:0000256" key="4">
    <source>
        <dbReference type="ARBA" id="ARBA00022741"/>
    </source>
</evidence>
<sequence length="946" mass="106810">MPGESSARADSAVYNSQTQRRQHTHSQGMTAGDVDISHEEDAANIQDANISTVFDFFLRSYVAEGEQAYDEDLEEFDDSLSDDEDTTGTYCLNGDTSKPLFYMKRIFTLVSRMSHFSEVLVVHLDHVLNWRPPQNEASLNLNMQLYKYLVKHFLRVQDALEDKLQGIVDSIAQSLNRESKKLFLQFLHSPSVIHPLKEVRCHMIGELIAIRGQVTRTSDVRPELIRGTFKCKACGNTIENVRQNFKYTVPVKCTSNNCLNMRDWELVMEQSLFCDWQKVRIQEMAQESDTSAMPRSIDVILRHRSVDRLNAGDRVIISGTLIVLPDVPTLLKPGEMPRKVNKQSMRRFESYLISQGLTGIKGVGVKDLNHKLSFLATQVRRVNDFKSTAGDVIDTTSDVQVRADDILNLSNFDWIRRVARGHNTVERLASCIAPKIWGHSEIKKGILLMMVGGVHKSSSNTKLRGDINVCLVGDPSTAKSQFLKFVESFAPRAIYTSGKGSTAAGLTAAVHRDPDSGEFVLEAGALMYADLGICCIDEFDKMNDRDRVAIHEAMEQQTISIAKAGIQATLNARASVLAVCNPRYGRYDTSKSFASNVNLPPPLLSRFDLLYTMQDEADEMVDAKIAWHITGLHGPGVYKSSDLIEDHAEIEHQESPFDQEFNPPLTLDELKLYIELAKRIKPLMQDAAKHKLAQYYVGLRNGDAQSTKRSLRMTVRQLESLIRLSEAIARLKFSDFVEESHVEEAYNIFKSSLLRLSNKDLVVLDEERARTDDVDDGDEEWTTSTRRRHGAETGADEPSATAHADLMKISMSEYEAISAVLLDHVSENQLMENEIASNELVEWYIQNVVVPRTPEDADAWNLRLQRVVHRLLYVDKKLLARRVQTDIPNVFRLRVHPNYYSSAHVWRRDTMAEEQDVASVDEDDHSAAVASDVDDVEVIEPTEETL</sequence>
<evidence type="ECO:0000259" key="14">
    <source>
        <dbReference type="PROSITE" id="PS50051"/>
    </source>
</evidence>
<dbReference type="OMA" id="VQDENMA"/>
<dbReference type="GeneID" id="24562410"/>
<dbReference type="AlphaFoldDB" id="A0A061D4K3"/>
<dbReference type="GO" id="GO:0003697">
    <property type="term" value="F:single-stranded DNA binding"/>
    <property type="evidence" value="ECO:0007669"/>
    <property type="project" value="TreeGrafter"/>
</dbReference>
<feature type="region of interest" description="Disordered" evidence="13">
    <location>
        <begin position="772"/>
        <end position="801"/>
    </location>
</feature>
<dbReference type="SMART" id="SM00350">
    <property type="entry name" value="MCM"/>
    <property type="match status" value="1"/>
</dbReference>
<dbReference type="InterPro" id="IPR012340">
    <property type="entry name" value="NA-bd_OB-fold"/>
</dbReference>
<dbReference type="InterPro" id="IPR041562">
    <property type="entry name" value="MCM_lid"/>
</dbReference>
<dbReference type="Pfam" id="PF17855">
    <property type="entry name" value="MCM_lid"/>
    <property type="match status" value="1"/>
</dbReference>
<dbReference type="Gene3D" id="1.20.58.870">
    <property type="match status" value="1"/>
</dbReference>
<dbReference type="Gene3D" id="2.40.50.140">
    <property type="entry name" value="Nucleic acid-binding proteins"/>
    <property type="match status" value="1"/>
</dbReference>
<dbReference type="CDD" id="cd17757">
    <property type="entry name" value="MCM6"/>
    <property type="match status" value="1"/>
</dbReference>
<dbReference type="GO" id="GO:0005524">
    <property type="term" value="F:ATP binding"/>
    <property type="evidence" value="ECO:0007669"/>
    <property type="project" value="UniProtKB-UniRule"/>
</dbReference>
<evidence type="ECO:0000256" key="5">
    <source>
        <dbReference type="ARBA" id="ARBA00022801"/>
    </source>
</evidence>
<name>A0A061D4K3_BABBI</name>
<feature type="domain" description="MCM C-terminal AAA(+) ATPase" evidence="14">
    <location>
        <begin position="424"/>
        <end position="629"/>
    </location>
</feature>
<comment type="similarity">
    <text evidence="2 11">Belongs to the MCM family.</text>
</comment>
<evidence type="ECO:0000313" key="15">
    <source>
        <dbReference type="EMBL" id="CDR93869.1"/>
    </source>
</evidence>
<evidence type="ECO:0000256" key="13">
    <source>
        <dbReference type="SAM" id="MobiDB-lite"/>
    </source>
</evidence>
<dbReference type="FunFam" id="2.20.28.10:FF:000003">
    <property type="entry name" value="DNA helicase"/>
    <property type="match status" value="1"/>
</dbReference>
<evidence type="ECO:0000256" key="10">
    <source>
        <dbReference type="ARBA" id="ARBA00023306"/>
    </source>
</evidence>
<accession>A0A061D4K3</accession>
<evidence type="ECO:0000313" key="16">
    <source>
        <dbReference type="Proteomes" id="UP000033188"/>
    </source>
</evidence>
<dbReference type="RefSeq" id="XP_012766055.1">
    <property type="nucleotide sequence ID" value="XM_012910601.1"/>
</dbReference>
<dbReference type="GO" id="GO:1990518">
    <property type="term" value="F:single-stranded 3'-5' DNA helicase activity"/>
    <property type="evidence" value="ECO:0007669"/>
    <property type="project" value="TreeGrafter"/>
</dbReference>
<dbReference type="Pfam" id="PF17207">
    <property type="entry name" value="MCM_OB"/>
    <property type="match status" value="1"/>
</dbReference>
<dbReference type="Gene3D" id="2.20.28.10">
    <property type="match status" value="1"/>
</dbReference>
<dbReference type="InterPro" id="IPR018525">
    <property type="entry name" value="MCM_CS"/>
</dbReference>
<comment type="subunit">
    <text evidence="12">Component of the MCM2-7 complex.</text>
</comment>
<evidence type="ECO:0000256" key="9">
    <source>
        <dbReference type="ARBA" id="ARBA00023242"/>
    </source>
</evidence>
<dbReference type="PANTHER" id="PTHR11630">
    <property type="entry name" value="DNA REPLICATION LICENSING FACTOR MCM FAMILY MEMBER"/>
    <property type="match status" value="1"/>
</dbReference>
<dbReference type="EMBL" id="LK391707">
    <property type="protein sequence ID" value="CDR93869.1"/>
    <property type="molecule type" value="Genomic_DNA"/>
</dbReference>
<dbReference type="Proteomes" id="UP000033188">
    <property type="component" value="Chromosome 1"/>
</dbReference>
<dbReference type="Pfam" id="PF00493">
    <property type="entry name" value="MCM"/>
    <property type="match status" value="1"/>
</dbReference>
<comment type="catalytic activity">
    <reaction evidence="12">
        <text>ATP + H2O = ADP + phosphate + H(+)</text>
        <dbReference type="Rhea" id="RHEA:13065"/>
        <dbReference type="ChEBI" id="CHEBI:15377"/>
        <dbReference type="ChEBI" id="CHEBI:15378"/>
        <dbReference type="ChEBI" id="CHEBI:30616"/>
        <dbReference type="ChEBI" id="CHEBI:43474"/>
        <dbReference type="ChEBI" id="CHEBI:456216"/>
        <dbReference type="EC" id="3.6.4.12"/>
    </reaction>
</comment>
<dbReference type="InterPro" id="IPR008049">
    <property type="entry name" value="MCM6"/>
</dbReference>
<dbReference type="VEuPathDB" id="PiroplasmaDB:BBBOND_0101980"/>
<dbReference type="InterPro" id="IPR027417">
    <property type="entry name" value="P-loop_NTPase"/>
</dbReference>
<dbReference type="InterPro" id="IPR001208">
    <property type="entry name" value="MCM_dom"/>
</dbReference>
<organism evidence="15 16">
    <name type="scientific">Babesia bigemina</name>
    <dbReference type="NCBI Taxonomy" id="5866"/>
    <lineage>
        <taxon>Eukaryota</taxon>
        <taxon>Sar</taxon>
        <taxon>Alveolata</taxon>
        <taxon>Apicomplexa</taxon>
        <taxon>Aconoidasida</taxon>
        <taxon>Piroplasmida</taxon>
        <taxon>Babesiidae</taxon>
        <taxon>Babesia</taxon>
    </lineage>
</organism>
<dbReference type="SUPFAM" id="SSF52540">
    <property type="entry name" value="P-loop containing nucleoside triphosphate hydrolases"/>
    <property type="match status" value="1"/>
</dbReference>
<evidence type="ECO:0000256" key="11">
    <source>
        <dbReference type="RuleBase" id="RU004070"/>
    </source>
</evidence>
<evidence type="ECO:0000256" key="6">
    <source>
        <dbReference type="ARBA" id="ARBA00022806"/>
    </source>
</evidence>
<dbReference type="GO" id="GO:0005634">
    <property type="term" value="C:nucleus"/>
    <property type="evidence" value="ECO:0007669"/>
    <property type="project" value="UniProtKB-SubCell"/>
</dbReference>